<name>A0A0C9WH60_9AGAR</name>
<dbReference type="CDD" id="cd00030">
    <property type="entry name" value="C2"/>
    <property type="match status" value="1"/>
</dbReference>
<proteinExistence type="predicted"/>
<accession>A0A0C9WH60</accession>
<dbReference type="STRING" id="1095629.A0A0C9WH60"/>
<reference evidence="2 3" key="1">
    <citation type="submission" date="2014-04" db="EMBL/GenBank/DDBJ databases">
        <authorList>
            <consortium name="DOE Joint Genome Institute"/>
            <person name="Kuo A."/>
            <person name="Kohler A."/>
            <person name="Nagy L.G."/>
            <person name="Floudas D."/>
            <person name="Copeland A."/>
            <person name="Barry K.W."/>
            <person name="Cichocki N."/>
            <person name="Veneault-Fourrey C."/>
            <person name="LaButti K."/>
            <person name="Lindquist E.A."/>
            <person name="Lipzen A."/>
            <person name="Lundell T."/>
            <person name="Morin E."/>
            <person name="Murat C."/>
            <person name="Sun H."/>
            <person name="Tunlid A."/>
            <person name="Henrissat B."/>
            <person name="Grigoriev I.V."/>
            <person name="Hibbett D.S."/>
            <person name="Martin F."/>
            <person name="Nordberg H.P."/>
            <person name="Cantor M.N."/>
            <person name="Hua S.X."/>
        </authorList>
    </citation>
    <scope>NUCLEOTIDE SEQUENCE [LARGE SCALE GENOMIC DNA]</scope>
    <source>
        <strain evidence="2 3">LaAM-08-1</strain>
    </source>
</reference>
<protein>
    <submittedName>
        <fullName evidence="2">Uncharacterized protein</fullName>
    </submittedName>
</protein>
<dbReference type="Proteomes" id="UP000054477">
    <property type="component" value="Unassembled WGS sequence"/>
</dbReference>
<dbReference type="OrthoDB" id="73919at2759"/>
<keyword evidence="1" id="KW-0732">Signal</keyword>
<dbReference type="EMBL" id="KN839140">
    <property type="protein sequence ID" value="KIJ90629.1"/>
    <property type="molecule type" value="Genomic_DNA"/>
</dbReference>
<feature type="signal peptide" evidence="1">
    <location>
        <begin position="1"/>
        <end position="16"/>
    </location>
</feature>
<evidence type="ECO:0000256" key="1">
    <source>
        <dbReference type="SAM" id="SignalP"/>
    </source>
</evidence>
<reference evidence="3" key="2">
    <citation type="submission" date="2015-01" db="EMBL/GenBank/DDBJ databases">
        <title>Evolutionary Origins and Diversification of the Mycorrhizal Mutualists.</title>
        <authorList>
            <consortium name="DOE Joint Genome Institute"/>
            <consortium name="Mycorrhizal Genomics Consortium"/>
            <person name="Kohler A."/>
            <person name="Kuo A."/>
            <person name="Nagy L.G."/>
            <person name="Floudas D."/>
            <person name="Copeland A."/>
            <person name="Barry K.W."/>
            <person name="Cichocki N."/>
            <person name="Veneault-Fourrey C."/>
            <person name="LaButti K."/>
            <person name="Lindquist E.A."/>
            <person name="Lipzen A."/>
            <person name="Lundell T."/>
            <person name="Morin E."/>
            <person name="Murat C."/>
            <person name="Riley R."/>
            <person name="Ohm R."/>
            <person name="Sun H."/>
            <person name="Tunlid A."/>
            <person name="Henrissat B."/>
            <person name="Grigoriev I.V."/>
            <person name="Hibbett D.S."/>
            <person name="Martin F."/>
        </authorList>
    </citation>
    <scope>NUCLEOTIDE SEQUENCE [LARGE SCALE GENOMIC DNA]</scope>
    <source>
        <strain evidence="3">LaAM-08-1</strain>
    </source>
</reference>
<evidence type="ECO:0000313" key="2">
    <source>
        <dbReference type="EMBL" id="KIJ90629.1"/>
    </source>
</evidence>
<sequence>MTGFAWVALCFIGASGLPKVDVVGSADPYFAAKLDGKLSFVSTVKQNRLPPIESTPSQDKHHLQSPYLFDGPIHYSRHYSPTVGLLTNLNDARLYSTGKIFIKGVPLFFRDNFQPWNRKYKAAQSILQGGPASLAVRSGIQAGHRLLYARAAGNAFSIIEDTKGVVELLHTGAQDDVNGGGPNAQRVKPALKTTPTAAFFVDFASKHALHSNCAEVVRYSGEFHSRPESRWQNFSDSTPDDAVKWEFMIDNNSGRYALDKMLLSEVKELFEFNFPGLVVRALDREDDRLVESREACSAYSLKWRGVGTDELQPHVKEGEVTLSRRVSESGQ</sequence>
<evidence type="ECO:0000313" key="3">
    <source>
        <dbReference type="Proteomes" id="UP000054477"/>
    </source>
</evidence>
<organism evidence="2 3">
    <name type="scientific">Laccaria amethystina LaAM-08-1</name>
    <dbReference type="NCBI Taxonomy" id="1095629"/>
    <lineage>
        <taxon>Eukaryota</taxon>
        <taxon>Fungi</taxon>
        <taxon>Dikarya</taxon>
        <taxon>Basidiomycota</taxon>
        <taxon>Agaricomycotina</taxon>
        <taxon>Agaricomycetes</taxon>
        <taxon>Agaricomycetidae</taxon>
        <taxon>Agaricales</taxon>
        <taxon>Agaricineae</taxon>
        <taxon>Hydnangiaceae</taxon>
        <taxon>Laccaria</taxon>
    </lineage>
</organism>
<dbReference type="HOGENOM" id="CLU_022666_0_1_1"/>
<keyword evidence="3" id="KW-1185">Reference proteome</keyword>
<gene>
    <name evidence="2" type="ORF">K443DRAFT_686624</name>
</gene>
<dbReference type="AlphaFoldDB" id="A0A0C9WH60"/>
<feature type="chain" id="PRO_5002205960" evidence="1">
    <location>
        <begin position="17"/>
        <end position="331"/>
    </location>
</feature>